<evidence type="ECO:0000313" key="1">
    <source>
        <dbReference type="EMBL" id="SVD42743.1"/>
    </source>
</evidence>
<reference evidence="1" key="1">
    <citation type="submission" date="2018-05" db="EMBL/GenBank/DDBJ databases">
        <authorList>
            <person name="Lanie J.A."/>
            <person name="Ng W.-L."/>
            <person name="Kazmierczak K.M."/>
            <person name="Andrzejewski T.M."/>
            <person name="Davidsen T.M."/>
            <person name="Wayne K.J."/>
            <person name="Tettelin H."/>
            <person name="Glass J.I."/>
            <person name="Rusch D."/>
            <person name="Podicherti R."/>
            <person name="Tsui H.-C.T."/>
            <person name="Winkler M.E."/>
        </authorList>
    </citation>
    <scope>NUCLEOTIDE SEQUENCE</scope>
</reference>
<gene>
    <name evidence="1" type="ORF">METZ01_LOCUS395597</name>
</gene>
<name>A0A382V8A9_9ZZZZ</name>
<proteinExistence type="predicted"/>
<organism evidence="1">
    <name type="scientific">marine metagenome</name>
    <dbReference type="NCBI Taxonomy" id="408172"/>
    <lineage>
        <taxon>unclassified sequences</taxon>
        <taxon>metagenomes</taxon>
        <taxon>ecological metagenomes</taxon>
    </lineage>
</organism>
<dbReference type="EMBL" id="UINC01149958">
    <property type="protein sequence ID" value="SVD42743.1"/>
    <property type="molecule type" value="Genomic_DNA"/>
</dbReference>
<accession>A0A382V8A9</accession>
<sequence length="26" mass="3178">MYVCETLNHVEHRNKLMKPNSIDYEI</sequence>
<dbReference type="AlphaFoldDB" id="A0A382V8A9"/>
<protein>
    <submittedName>
        <fullName evidence="1">Uncharacterized protein</fullName>
    </submittedName>
</protein>